<dbReference type="Pfam" id="PF01991">
    <property type="entry name" value="vATP-synt_E"/>
    <property type="match status" value="1"/>
</dbReference>
<evidence type="ECO:0000256" key="3">
    <source>
        <dbReference type="ARBA" id="ARBA00023065"/>
    </source>
</evidence>
<dbReference type="SUPFAM" id="SSF160527">
    <property type="entry name" value="V-type ATPase subunit E-like"/>
    <property type="match status" value="1"/>
</dbReference>
<evidence type="ECO:0000313" key="5">
    <source>
        <dbReference type="Proteomes" id="UP001346149"/>
    </source>
</evidence>
<reference evidence="4 5" key="1">
    <citation type="journal article" date="2023" name="Hortic Res">
        <title>Pangenome of water caltrop reveals structural variations and asymmetric subgenome divergence after allopolyploidization.</title>
        <authorList>
            <person name="Zhang X."/>
            <person name="Chen Y."/>
            <person name="Wang L."/>
            <person name="Yuan Y."/>
            <person name="Fang M."/>
            <person name="Shi L."/>
            <person name="Lu R."/>
            <person name="Comes H.P."/>
            <person name="Ma Y."/>
            <person name="Chen Y."/>
            <person name="Huang G."/>
            <person name="Zhou Y."/>
            <person name="Zheng Z."/>
            <person name="Qiu Y."/>
        </authorList>
    </citation>
    <scope>NUCLEOTIDE SEQUENCE [LARGE SCALE GENOMIC DNA]</scope>
    <source>
        <strain evidence="4">F231</strain>
    </source>
</reference>
<dbReference type="AlphaFoldDB" id="A0AAN7R6Z1"/>
<accession>A0AAN7R6Z1</accession>
<proteinExistence type="inferred from homology"/>
<dbReference type="InterPro" id="IPR038495">
    <property type="entry name" value="ATPase_E_C"/>
</dbReference>
<dbReference type="Gene3D" id="3.30.2320.30">
    <property type="entry name" value="ATP synthase, E subunit, C-terminal"/>
    <property type="match status" value="1"/>
</dbReference>
<dbReference type="GO" id="GO:0033178">
    <property type="term" value="C:proton-transporting two-sector ATPase complex, catalytic domain"/>
    <property type="evidence" value="ECO:0007669"/>
    <property type="project" value="InterPro"/>
</dbReference>
<evidence type="ECO:0000256" key="1">
    <source>
        <dbReference type="ARBA" id="ARBA00005901"/>
    </source>
</evidence>
<organism evidence="4 5">
    <name type="scientific">Trapa natans</name>
    <name type="common">Water chestnut</name>
    <dbReference type="NCBI Taxonomy" id="22666"/>
    <lineage>
        <taxon>Eukaryota</taxon>
        <taxon>Viridiplantae</taxon>
        <taxon>Streptophyta</taxon>
        <taxon>Embryophyta</taxon>
        <taxon>Tracheophyta</taxon>
        <taxon>Spermatophyta</taxon>
        <taxon>Magnoliopsida</taxon>
        <taxon>eudicotyledons</taxon>
        <taxon>Gunneridae</taxon>
        <taxon>Pentapetalae</taxon>
        <taxon>rosids</taxon>
        <taxon>malvids</taxon>
        <taxon>Myrtales</taxon>
        <taxon>Lythraceae</taxon>
        <taxon>Trapa</taxon>
    </lineage>
</organism>
<evidence type="ECO:0000313" key="4">
    <source>
        <dbReference type="EMBL" id="KAK4788283.1"/>
    </source>
</evidence>
<gene>
    <name evidence="4" type="ORF">SAY86_019602</name>
</gene>
<name>A0AAN7R6Z1_TRANT</name>
<evidence type="ECO:0000256" key="2">
    <source>
        <dbReference type="ARBA" id="ARBA00022448"/>
    </source>
</evidence>
<keyword evidence="2" id="KW-0813">Transport</keyword>
<dbReference type="InterPro" id="IPR002842">
    <property type="entry name" value="ATPase_V1_Esu"/>
</dbReference>
<comment type="caution">
    <text evidence="4">The sequence shown here is derived from an EMBL/GenBank/DDBJ whole genome shotgun (WGS) entry which is preliminary data.</text>
</comment>
<dbReference type="Proteomes" id="UP001346149">
    <property type="component" value="Unassembled WGS sequence"/>
</dbReference>
<dbReference type="EMBL" id="JAXQNO010000011">
    <property type="protein sequence ID" value="KAK4788283.1"/>
    <property type="molecule type" value="Genomic_DNA"/>
</dbReference>
<sequence>MVLPAHCMMVMTHERTFQILYFQSNVGPKRLQQVDTTSFLPHHFHGDEITVDGLDMNGLLRLATQTYASISVSMASMVPSSVLDYSHEDTDTYITPSLVLLSMSKLFPHYIWTLFRLTVYDFRPVLDPIACDGSCRVFCLYMLIECNSLLKLKEPAVLLRCRKDDVYLVESVLDSAKEEYAEKANVHIPEVIVDYHVYLPPAPSHHNAHSQSCSGGVVLASRDGKIVCENTLDARLDVVFHKKLPEIRRCLFSQAMA</sequence>
<dbReference type="PANTHER" id="PTHR45715">
    <property type="entry name" value="ATPASE H+-TRANSPORTING V1 SUBUNIT E1A-RELATED"/>
    <property type="match status" value="1"/>
</dbReference>
<keyword evidence="3" id="KW-0406">Ion transport</keyword>
<keyword evidence="5" id="KW-1185">Reference proteome</keyword>
<comment type="similarity">
    <text evidence="1">Belongs to the V-ATPase E subunit family.</text>
</comment>
<protein>
    <submittedName>
        <fullName evidence="4">Uncharacterized protein</fullName>
    </submittedName>
</protein>
<dbReference type="GO" id="GO:0046961">
    <property type="term" value="F:proton-transporting ATPase activity, rotational mechanism"/>
    <property type="evidence" value="ECO:0007669"/>
    <property type="project" value="InterPro"/>
</dbReference>